<keyword evidence="5" id="KW-0560">Oxidoreductase</keyword>
<evidence type="ECO:0000256" key="3">
    <source>
        <dbReference type="ARBA" id="ARBA00022643"/>
    </source>
</evidence>
<organism evidence="7 8">
    <name type="scientific">Cuscuta epithymum</name>
    <dbReference type="NCBI Taxonomy" id="186058"/>
    <lineage>
        <taxon>Eukaryota</taxon>
        <taxon>Viridiplantae</taxon>
        <taxon>Streptophyta</taxon>
        <taxon>Embryophyta</taxon>
        <taxon>Tracheophyta</taxon>
        <taxon>Spermatophyta</taxon>
        <taxon>Magnoliopsida</taxon>
        <taxon>eudicotyledons</taxon>
        <taxon>Gunneridae</taxon>
        <taxon>Pentapetalae</taxon>
        <taxon>asterids</taxon>
        <taxon>lamiids</taxon>
        <taxon>Solanales</taxon>
        <taxon>Convolvulaceae</taxon>
        <taxon>Cuscuteae</taxon>
        <taxon>Cuscuta</taxon>
        <taxon>Cuscuta subgen. Cuscuta</taxon>
    </lineage>
</organism>
<evidence type="ECO:0000256" key="4">
    <source>
        <dbReference type="ARBA" id="ARBA00022694"/>
    </source>
</evidence>
<keyword evidence="2" id="KW-0285">Flavoprotein</keyword>
<evidence type="ECO:0000313" key="8">
    <source>
        <dbReference type="Proteomes" id="UP001152523"/>
    </source>
</evidence>
<sequence length="113" mass="13035">MLCRKYGAEAAYTPMLHSRICTENEKYRSVEFTTCKEDRPLFVQFCANDPDTLLEAARRVEPYCDYVDINFGCPQRIAKRGNYGAFLMDNLSLIRSLVEKLSNNLTVPVSWKI</sequence>
<dbReference type="InterPro" id="IPR035587">
    <property type="entry name" value="DUS-like_FMN-bd"/>
</dbReference>
<dbReference type="InterPro" id="IPR013785">
    <property type="entry name" value="Aldolase_TIM"/>
</dbReference>
<dbReference type="GO" id="GO:0050660">
    <property type="term" value="F:flavin adenine dinucleotide binding"/>
    <property type="evidence" value="ECO:0007669"/>
    <property type="project" value="InterPro"/>
</dbReference>
<proteinExistence type="predicted"/>
<evidence type="ECO:0000259" key="6">
    <source>
        <dbReference type="Pfam" id="PF01207"/>
    </source>
</evidence>
<gene>
    <name evidence="7" type="ORF">CEPIT_LOCUS13677</name>
</gene>
<dbReference type="InterPro" id="IPR018517">
    <property type="entry name" value="tRNA_hU_synthase_CS"/>
</dbReference>
<comment type="cofactor">
    <cofactor evidence="1">
        <name>FMN</name>
        <dbReference type="ChEBI" id="CHEBI:58210"/>
    </cofactor>
</comment>
<reference evidence="7" key="1">
    <citation type="submission" date="2022-07" db="EMBL/GenBank/DDBJ databases">
        <authorList>
            <person name="Macas J."/>
            <person name="Novak P."/>
            <person name="Neumann P."/>
        </authorList>
    </citation>
    <scope>NUCLEOTIDE SEQUENCE</scope>
</reference>
<feature type="domain" description="DUS-like FMN-binding" evidence="6">
    <location>
        <begin position="2"/>
        <end position="113"/>
    </location>
</feature>
<dbReference type="CDD" id="cd02801">
    <property type="entry name" value="DUS_like_FMN"/>
    <property type="match status" value="1"/>
</dbReference>
<dbReference type="GO" id="GO:0017150">
    <property type="term" value="F:tRNA dihydrouridine synthase activity"/>
    <property type="evidence" value="ECO:0007669"/>
    <property type="project" value="InterPro"/>
</dbReference>
<keyword evidence="3" id="KW-0288">FMN</keyword>
<dbReference type="AlphaFoldDB" id="A0AAV0DFX8"/>
<protein>
    <recommendedName>
        <fullName evidence="6">DUS-like FMN-binding domain-containing protein</fullName>
    </recommendedName>
</protein>
<dbReference type="Proteomes" id="UP001152523">
    <property type="component" value="Unassembled WGS sequence"/>
</dbReference>
<dbReference type="PANTHER" id="PTHR11082:SF37">
    <property type="entry name" value="TRNA-DIHYDROURIDINE(16_17) SYNTHASE [NAD(P)(+)]-LIKE"/>
    <property type="match status" value="1"/>
</dbReference>
<evidence type="ECO:0000256" key="5">
    <source>
        <dbReference type="ARBA" id="ARBA00023002"/>
    </source>
</evidence>
<dbReference type="Pfam" id="PF01207">
    <property type="entry name" value="Dus"/>
    <property type="match status" value="1"/>
</dbReference>
<accession>A0AAV0DFX8</accession>
<dbReference type="EMBL" id="CAMAPF010000087">
    <property type="protein sequence ID" value="CAH9096272.1"/>
    <property type="molecule type" value="Genomic_DNA"/>
</dbReference>
<comment type="caution">
    <text evidence="7">The sequence shown here is derived from an EMBL/GenBank/DDBJ whole genome shotgun (WGS) entry which is preliminary data.</text>
</comment>
<name>A0AAV0DFX8_9ASTE</name>
<dbReference type="Gene3D" id="3.20.20.70">
    <property type="entry name" value="Aldolase class I"/>
    <property type="match status" value="1"/>
</dbReference>
<keyword evidence="8" id="KW-1185">Reference proteome</keyword>
<evidence type="ECO:0000256" key="2">
    <source>
        <dbReference type="ARBA" id="ARBA00022630"/>
    </source>
</evidence>
<dbReference type="PROSITE" id="PS01136">
    <property type="entry name" value="UPF0034"/>
    <property type="match status" value="1"/>
</dbReference>
<keyword evidence="4" id="KW-0819">tRNA processing</keyword>
<evidence type="ECO:0000313" key="7">
    <source>
        <dbReference type="EMBL" id="CAH9096272.1"/>
    </source>
</evidence>
<dbReference type="PANTHER" id="PTHR11082">
    <property type="entry name" value="TRNA-DIHYDROURIDINE SYNTHASE"/>
    <property type="match status" value="1"/>
</dbReference>
<dbReference type="SUPFAM" id="SSF51395">
    <property type="entry name" value="FMN-linked oxidoreductases"/>
    <property type="match status" value="1"/>
</dbReference>
<feature type="non-terminal residue" evidence="7">
    <location>
        <position position="113"/>
    </location>
</feature>
<evidence type="ECO:0000256" key="1">
    <source>
        <dbReference type="ARBA" id="ARBA00001917"/>
    </source>
</evidence>